<dbReference type="InterPro" id="IPR025944">
    <property type="entry name" value="Sigma_54_int_dom_CS"/>
</dbReference>
<evidence type="ECO:0000256" key="1">
    <source>
        <dbReference type="ARBA" id="ARBA00022741"/>
    </source>
</evidence>
<dbReference type="InterPro" id="IPR002197">
    <property type="entry name" value="HTH_Fis"/>
</dbReference>
<dbReference type="InterPro" id="IPR027417">
    <property type="entry name" value="P-loop_NTPase"/>
</dbReference>
<organism evidence="7 8">
    <name type="scientific">Phytopseudomonas flavescens</name>
    <dbReference type="NCBI Taxonomy" id="29435"/>
    <lineage>
        <taxon>Bacteria</taxon>
        <taxon>Pseudomonadati</taxon>
        <taxon>Pseudomonadota</taxon>
        <taxon>Gammaproteobacteria</taxon>
        <taxon>Pseudomonadales</taxon>
        <taxon>Pseudomonadaceae</taxon>
        <taxon>Phytopseudomonas</taxon>
    </lineage>
</organism>
<dbReference type="FunFam" id="3.40.50.300:FF:000006">
    <property type="entry name" value="DNA-binding transcriptional regulator NtrC"/>
    <property type="match status" value="1"/>
</dbReference>
<dbReference type="Gene3D" id="3.40.50.300">
    <property type="entry name" value="P-loop containing nucleotide triphosphate hydrolases"/>
    <property type="match status" value="1"/>
</dbReference>
<dbReference type="PANTHER" id="PTHR32071">
    <property type="entry name" value="TRANSCRIPTIONAL REGULATORY PROTEIN"/>
    <property type="match status" value="1"/>
</dbReference>
<dbReference type="PROSITE" id="PS50045">
    <property type="entry name" value="SIGMA54_INTERACT_4"/>
    <property type="match status" value="1"/>
</dbReference>
<keyword evidence="3" id="KW-0805">Transcription regulation</keyword>
<dbReference type="CDD" id="cd00009">
    <property type="entry name" value="AAA"/>
    <property type="match status" value="1"/>
</dbReference>
<dbReference type="Proteomes" id="UP000198606">
    <property type="component" value="Unassembled WGS sequence"/>
</dbReference>
<dbReference type="STRING" id="29435.SAMN05216588_114148"/>
<keyword evidence="4" id="KW-0238">DNA-binding</keyword>
<keyword evidence="1" id="KW-0547">Nucleotide-binding</keyword>
<sequence length="628" mass="69268">MLPAQAKSHLSLVDRALRIPSSPVLPARILDSWRRSYEEHHLDPGCLQGPRVLTQAQLREHRQRAEDLLHVAAGELDRLHARVRDAGYCLMLADAAGRTIDYRVDTRLREDCRVAGLHLGTCWSEHEEGTCGVAAVLTEQVAVTVHKHDHFRAAFTTLTCSAAPIFDLRGRLLGVLDISAPRSPDGRHSQLLIQQLVCDSARAIEDAFFSHSVRGHWVMRAHAQADYVDNRPDYLLAWDTDGQLLGANRLAREHWLRHCAAASIGDLFDERELHRLARGAQGLVAPLQRRQDGRELYARLSAPPMPRRLDAGAGAPGPERALDARVAADLALAIRVQQRNLPILVSGETGSGKEVFARAVHTGGDRRHKPFVALNCAALPESLIESELFGYAPGAFTGARAKGQRGLLLEADGGTLFLDEIGDMPLNLQTRLLRVLAEGEVRAVGATRGERVDLRLICATHRDLEQRIAQGEFREDLYYRLAGARFHLPPLRERGDRVALIKRVLEEEARSAGLDAPELAPAALEALLACPWPGNVRQLRNVLRYACAVCPCALVDIDHLPVDIAGSPERDAGGTVDSPQRRQLLEALVRGRWKPVATARLLGISRATLYRRLRQYGIPTPGRGIDPQ</sequence>
<dbReference type="SUPFAM" id="SSF46689">
    <property type="entry name" value="Homeodomain-like"/>
    <property type="match status" value="1"/>
</dbReference>
<dbReference type="PROSITE" id="PS00688">
    <property type="entry name" value="SIGMA54_INTERACT_3"/>
    <property type="match status" value="1"/>
</dbReference>
<evidence type="ECO:0000313" key="7">
    <source>
        <dbReference type="EMBL" id="SDI30759.1"/>
    </source>
</evidence>
<dbReference type="InterPro" id="IPR003593">
    <property type="entry name" value="AAA+_ATPase"/>
</dbReference>
<proteinExistence type="predicted"/>
<dbReference type="PRINTS" id="PR01590">
    <property type="entry name" value="HTHFIS"/>
</dbReference>
<dbReference type="Pfam" id="PF02954">
    <property type="entry name" value="HTH_8"/>
    <property type="match status" value="1"/>
</dbReference>
<dbReference type="InterPro" id="IPR009057">
    <property type="entry name" value="Homeodomain-like_sf"/>
</dbReference>
<dbReference type="GO" id="GO:0006355">
    <property type="term" value="P:regulation of DNA-templated transcription"/>
    <property type="evidence" value="ECO:0007669"/>
    <property type="project" value="InterPro"/>
</dbReference>
<dbReference type="PROSITE" id="PS00675">
    <property type="entry name" value="SIGMA54_INTERACT_1"/>
    <property type="match status" value="1"/>
</dbReference>
<dbReference type="InterPro" id="IPR029016">
    <property type="entry name" value="GAF-like_dom_sf"/>
</dbReference>
<dbReference type="GO" id="GO:0043565">
    <property type="term" value="F:sequence-specific DNA binding"/>
    <property type="evidence" value="ECO:0007669"/>
    <property type="project" value="InterPro"/>
</dbReference>
<feature type="domain" description="Sigma-54 factor interaction" evidence="6">
    <location>
        <begin position="335"/>
        <end position="548"/>
    </location>
</feature>
<dbReference type="Gene3D" id="1.10.10.60">
    <property type="entry name" value="Homeodomain-like"/>
    <property type="match status" value="1"/>
</dbReference>
<dbReference type="PROSITE" id="PS00676">
    <property type="entry name" value="SIGMA54_INTERACT_2"/>
    <property type="match status" value="1"/>
</dbReference>
<reference evidence="7 8" key="1">
    <citation type="submission" date="2016-10" db="EMBL/GenBank/DDBJ databases">
        <authorList>
            <person name="de Groot N.N."/>
        </authorList>
    </citation>
    <scope>NUCLEOTIDE SEQUENCE [LARGE SCALE GENOMIC DNA]</scope>
    <source>
        <strain evidence="7 8">LMG 18387</strain>
    </source>
</reference>
<accession>A0A1G8JHL0</accession>
<dbReference type="PANTHER" id="PTHR32071:SF77">
    <property type="entry name" value="TRANSCRIPTIONAL REGULATORY PROTEIN"/>
    <property type="match status" value="1"/>
</dbReference>
<dbReference type="Pfam" id="PF01590">
    <property type="entry name" value="GAF"/>
    <property type="match status" value="1"/>
</dbReference>
<dbReference type="EMBL" id="FNDG01000014">
    <property type="protein sequence ID" value="SDI30759.1"/>
    <property type="molecule type" value="Genomic_DNA"/>
</dbReference>
<dbReference type="SUPFAM" id="SSF52540">
    <property type="entry name" value="P-loop containing nucleoside triphosphate hydrolases"/>
    <property type="match status" value="1"/>
</dbReference>
<dbReference type="RefSeq" id="WP_084306171.1">
    <property type="nucleotide sequence ID" value="NZ_FNDG01000014.1"/>
</dbReference>
<keyword evidence="5" id="KW-0804">Transcription</keyword>
<dbReference type="InterPro" id="IPR025943">
    <property type="entry name" value="Sigma_54_int_dom_ATP-bd_2"/>
</dbReference>
<evidence type="ECO:0000256" key="3">
    <source>
        <dbReference type="ARBA" id="ARBA00023015"/>
    </source>
</evidence>
<dbReference type="Gene3D" id="1.10.8.60">
    <property type="match status" value="1"/>
</dbReference>
<name>A0A1G8JHL0_9GAMM</name>
<evidence type="ECO:0000313" key="8">
    <source>
        <dbReference type="Proteomes" id="UP000198606"/>
    </source>
</evidence>
<evidence type="ECO:0000256" key="4">
    <source>
        <dbReference type="ARBA" id="ARBA00023125"/>
    </source>
</evidence>
<gene>
    <name evidence="7" type="ORF">SAMN05216588_114148</name>
</gene>
<dbReference type="Gene3D" id="3.30.450.40">
    <property type="match status" value="1"/>
</dbReference>
<protein>
    <submittedName>
        <fullName evidence="7">Transcriptional regulator of acetoin/glycerol metabolism</fullName>
    </submittedName>
</protein>
<dbReference type="Pfam" id="PF25601">
    <property type="entry name" value="AAA_lid_14"/>
    <property type="match status" value="1"/>
</dbReference>
<keyword evidence="2" id="KW-0067">ATP-binding</keyword>
<dbReference type="SMART" id="SM00382">
    <property type="entry name" value="AAA"/>
    <property type="match status" value="1"/>
</dbReference>
<dbReference type="InterPro" id="IPR025662">
    <property type="entry name" value="Sigma_54_int_dom_ATP-bd_1"/>
</dbReference>
<dbReference type="InterPro" id="IPR058031">
    <property type="entry name" value="AAA_lid_NorR"/>
</dbReference>
<dbReference type="InterPro" id="IPR002078">
    <property type="entry name" value="Sigma_54_int"/>
</dbReference>
<dbReference type="AlphaFoldDB" id="A0A1G8JHL0"/>
<evidence type="ECO:0000256" key="2">
    <source>
        <dbReference type="ARBA" id="ARBA00022840"/>
    </source>
</evidence>
<dbReference type="InterPro" id="IPR003018">
    <property type="entry name" value="GAF"/>
</dbReference>
<evidence type="ECO:0000256" key="5">
    <source>
        <dbReference type="ARBA" id="ARBA00023163"/>
    </source>
</evidence>
<dbReference type="GO" id="GO:0005524">
    <property type="term" value="F:ATP binding"/>
    <property type="evidence" value="ECO:0007669"/>
    <property type="project" value="UniProtKB-KW"/>
</dbReference>
<dbReference type="Pfam" id="PF00158">
    <property type="entry name" value="Sigma54_activat"/>
    <property type="match status" value="1"/>
</dbReference>
<dbReference type="SUPFAM" id="SSF55781">
    <property type="entry name" value="GAF domain-like"/>
    <property type="match status" value="1"/>
</dbReference>
<evidence type="ECO:0000259" key="6">
    <source>
        <dbReference type="PROSITE" id="PS50045"/>
    </source>
</evidence>